<name>A0A1G5ACM1_9BACT</name>
<dbReference type="InterPro" id="IPR014875">
    <property type="entry name" value="Mor_transcription_activator"/>
</dbReference>
<dbReference type="OrthoDB" id="6387485at2"/>
<keyword evidence="4" id="KW-1185">Reference proteome</keyword>
<dbReference type="Proteomes" id="UP000198870">
    <property type="component" value="Unassembled WGS sequence"/>
</dbReference>
<dbReference type="InterPro" id="IPR009057">
    <property type="entry name" value="Homeodomain-like_sf"/>
</dbReference>
<accession>A0A1G5ACM1</accession>
<dbReference type="PANTHER" id="PTHR37812:SF1">
    <property type="entry name" value="MU-LIKE PROPHAGE FLUMU PROTEIN C"/>
    <property type="match status" value="1"/>
</dbReference>
<feature type="region of interest" description="Disordered" evidence="1">
    <location>
        <begin position="1"/>
        <end position="42"/>
    </location>
</feature>
<evidence type="ECO:0000313" key="4">
    <source>
        <dbReference type="Proteomes" id="UP000198870"/>
    </source>
</evidence>
<protein>
    <submittedName>
        <fullName evidence="3">Transcriptional regulator, Middle operon regulator (Mor) family</fullName>
    </submittedName>
</protein>
<dbReference type="AlphaFoldDB" id="A0A1G5ACM1"/>
<dbReference type="SUPFAM" id="SSF46689">
    <property type="entry name" value="Homeodomain-like"/>
    <property type="match status" value="1"/>
</dbReference>
<feature type="domain" description="Mor transcription activator" evidence="2">
    <location>
        <begin position="79"/>
        <end position="184"/>
    </location>
</feature>
<reference evidence="3 4" key="1">
    <citation type="submission" date="2016-10" db="EMBL/GenBank/DDBJ databases">
        <authorList>
            <person name="de Groot N.N."/>
        </authorList>
    </citation>
    <scope>NUCLEOTIDE SEQUENCE [LARGE SCALE GENOMIC DNA]</scope>
    <source>
        <strain evidence="3 4">AA1</strain>
    </source>
</reference>
<evidence type="ECO:0000313" key="3">
    <source>
        <dbReference type="EMBL" id="SCX75601.1"/>
    </source>
</evidence>
<evidence type="ECO:0000256" key="1">
    <source>
        <dbReference type="SAM" id="MobiDB-lite"/>
    </source>
</evidence>
<sequence length="188" mass="21565">MAQPYHNSFGYTNHETPADRPRRPKLFGDPHTAPIHHPNHWRHTLNKQPLAPATFSPDTMDTDHIMDAMDPVIRSAPRVWPALLTELVDVLTDHLETREKMAPDLAMTHAQDIVVVLSHHLGGRSIYLPRDDRLKRAIRDAAIYHAFTGDNHRELAMKSKLTTAQIYNIIKKQRALRQARTREALAWS</sequence>
<feature type="compositionally biased region" description="Polar residues" evidence="1">
    <location>
        <begin position="1"/>
        <end position="15"/>
    </location>
</feature>
<dbReference type="Gene3D" id="1.10.10.60">
    <property type="entry name" value="Homeodomain-like"/>
    <property type="match status" value="2"/>
</dbReference>
<dbReference type="PANTHER" id="PTHR37812">
    <property type="entry name" value="MU-LIKE PROPHAGE FLUMU PROTEIN C"/>
    <property type="match status" value="1"/>
</dbReference>
<dbReference type="Pfam" id="PF08765">
    <property type="entry name" value="Mor"/>
    <property type="match status" value="1"/>
</dbReference>
<organism evidence="3 4">
    <name type="scientific">Desulfoluna spongiiphila</name>
    <dbReference type="NCBI Taxonomy" id="419481"/>
    <lineage>
        <taxon>Bacteria</taxon>
        <taxon>Pseudomonadati</taxon>
        <taxon>Thermodesulfobacteriota</taxon>
        <taxon>Desulfobacteria</taxon>
        <taxon>Desulfobacterales</taxon>
        <taxon>Desulfolunaceae</taxon>
        <taxon>Desulfoluna</taxon>
    </lineage>
</organism>
<dbReference type="STRING" id="419481.SAMN05216233_10146"/>
<gene>
    <name evidence="3" type="ORF">SAMN05216233_10146</name>
</gene>
<dbReference type="EMBL" id="FMUX01000001">
    <property type="protein sequence ID" value="SCX75601.1"/>
    <property type="molecule type" value="Genomic_DNA"/>
</dbReference>
<dbReference type="InterPro" id="IPR052411">
    <property type="entry name" value="c-mor_Regulatory_Protein"/>
</dbReference>
<evidence type="ECO:0000259" key="2">
    <source>
        <dbReference type="Pfam" id="PF08765"/>
    </source>
</evidence>
<proteinExistence type="predicted"/>